<evidence type="ECO:0000256" key="3">
    <source>
        <dbReference type="ARBA" id="ARBA00023125"/>
    </source>
</evidence>
<dbReference type="InterPro" id="IPR013762">
    <property type="entry name" value="Integrase-like_cat_sf"/>
</dbReference>
<keyword evidence="9" id="KW-1185">Reference proteome</keyword>
<dbReference type="InterPro" id="IPR011010">
    <property type="entry name" value="DNA_brk_join_enz"/>
</dbReference>
<dbReference type="PROSITE" id="PS51898">
    <property type="entry name" value="TYR_RECOMBINASE"/>
    <property type="match status" value="1"/>
</dbReference>
<dbReference type="PANTHER" id="PTHR30349">
    <property type="entry name" value="PHAGE INTEGRASE-RELATED"/>
    <property type="match status" value="1"/>
</dbReference>
<accession>A0A1T4R1C6</accession>
<dbReference type="InterPro" id="IPR044068">
    <property type="entry name" value="CB"/>
</dbReference>
<dbReference type="Pfam" id="PF00589">
    <property type="entry name" value="Phage_integrase"/>
    <property type="match status" value="1"/>
</dbReference>
<name>A0A1T4R1C6_9SPIR</name>
<dbReference type="InterPro" id="IPR010998">
    <property type="entry name" value="Integrase_recombinase_N"/>
</dbReference>
<dbReference type="GO" id="GO:0006310">
    <property type="term" value="P:DNA recombination"/>
    <property type="evidence" value="ECO:0007669"/>
    <property type="project" value="UniProtKB-KW"/>
</dbReference>
<dbReference type="InterPro" id="IPR002104">
    <property type="entry name" value="Integrase_catalytic"/>
</dbReference>
<dbReference type="PROSITE" id="PS51900">
    <property type="entry name" value="CB"/>
    <property type="match status" value="1"/>
</dbReference>
<organism evidence="8 9">
    <name type="scientific">Treponema berlinense</name>
    <dbReference type="NCBI Taxonomy" id="225004"/>
    <lineage>
        <taxon>Bacteria</taxon>
        <taxon>Pseudomonadati</taxon>
        <taxon>Spirochaetota</taxon>
        <taxon>Spirochaetia</taxon>
        <taxon>Spirochaetales</taxon>
        <taxon>Treponemataceae</taxon>
        <taxon>Treponema</taxon>
    </lineage>
</organism>
<keyword evidence="3 5" id="KW-0238">DNA-binding</keyword>
<protein>
    <submittedName>
        <fullName evidence="8">Site-specific recombinase XerD</fullName>
    </submittedName>
</protein>
<evidence type="ECO:0000313" key="9">
    <source>
        <dbReference type="Proteomes" id="UP000190395"/>
    </source>
</evidence>
<dbReference type="PANTHER" id="PTHR30349:SF64">
    <property type="entry name" value="PROPHAGE INTEGRASE INTD-RELATED"/>
    <property type="match status" value="1"/>
</dbReference>
<dbReference type="GO" id="GO:0003677">
    <property type="term" value="F:DNA binding"/>
    <property type="evidence" value="ECO:0007669"/>
    <property type="project" value="UniProtKB-UniRule"/>
</dbReference>
<dbReference type="Gene3D" id="1.10.443.10">
    <property type="entry name" value="Intergrase catalytic core"/>
    <property type="match status" value="1"/>
</dbReference>
<dbReference type="SUPFAM" id="SSF56349">
    <property type="entry name" value="DNA breaking-rejoining enzymes"/>
    <property type="match status" value="1"/>
</dbReference>
<dbReference type="EMBL" id="FUXC01000023">
    <property type="protein sequence ID" value="SKA09398.1"/>
    <property type="molecule type" value="Genomic_DNA"/>
</dbReference>
<feature type="domain" description="Tyr recombinase" evidence="6">
    <location>
        <begin position="196"/>
        <end position="391"/>
    </location>
</feature>
<gene>
    <name evidence="8" type="ORF">SAMN02745152_02189</name>
</gene>
<comment type="similarity">
    <text evidence="1">Belongs to the 'phage' integrase family.</text>
</comment>
<evidence type="ECO:0000256" key="4">
    <source>
        <dbReference type="ARBA" id="ARBA00023172"/>
    </source>
</evidence>
<dbReference type="Proteomes" id="UP000190395">
    <property type="component" value="Unassembled WGS sequence"/>
</dbReference>
<feature type="domain" description="Core-binding (CB)" evidence="7">
    <location>
        <begin position="97"/>
        <end position="175"/>
    </location>
</feature>
<dbReference type="GO" id="GO:0015074">
    <property type="term" value="P:DNA integration"/>
    <property type="evidence" value="ECO:0007669"/>
    <property type="project" value="UniProtKB-KW"/>
</dbReference>
<evidence type="ECO:0000256" key="2">
    <source>
        <dbReference type="ARBA" id="ARBA00022908"/>
    </source>
</evidence>
<dbReference type="STRING" id="225004.SAMN02745152_02189"/>
<dbReference type="RefSeq" id="WP_078931899.1">
    <property type="nucleotide sequence ID" value="NZ_FUXC01000023.1"/>
</dbReference>
<dbReference type="AlphaFoldDB" id="A0A1T4R1C6"/>
<evidence type="ECO:0000313" key="8">
    <source>
        <dbReference type="EMBL" id="SKA09398.1"/>
    </source>
</evidence>
<dbReference type="Gene3D" id="1.10.150.130">
    <property type="match status" value="1"/>
</dbReference>
<sequence>MRFKCPFVLFKKTLRSGKKVWYYYFYDEYNKRHQFSTGCTIKAQAEAVCMELYRSGAMIPTVKNPLALLSSRPLEQHGSTPLFREYTGNFFIYDKCEYFKKKREHGFNLTKNYAHQKRCELERYILPFWGEHHLNNFTDKRIDEWISWLRDNFHLSNKTINNVISGLKVILSYAYKTGVTEVNYSEKVVKLKNDSKTHGILSKADVEKMFDETNLESVWNGNMLHYTLNLLASKTGLRLGEVQAFRKENIFEDHLLINHGYVEKFGLQDTKNHKPRVIPIQKELYEKLISLSLVQTEGEYIFSSTKGKLPIIRAEINRYLKRALENIGISKEEQKARFITFHSWRHFANSNLINSGVPRSIVQSVIGHVNDDAMTEHYTHVSLDDAKVVLEVL</sequence>
<keyword evidence="2" id="KW-0229">DNA integration</keyword>
<evidence type="ECO:0000256" key="1">
    <source>
        <dbReference type="ARBA" id="ARBA00008857"/>
    </source>
</evidence>
<dbReference type="GeneID" id="303368390"/>
<dbReference type="OrthoDB" id="370771at2"/>
<evidence type="ECO:0000256" key="5">
    <source>
        <dbReference type="PROSITE-ProRule" id="PRU01248"/>
    </source>
</evidence>
<reference evidence="8 9" key="1">
    <citation type="submission" date="2017-02" db="EMBL/GenBank/DDBJ databases">
        <authorList>
            <person name="Peterson S.W."/>
        </authorList>
    </citation>
    <scope>NUCLEOTIDE SEQUENCE [LARGE SCALE GENOMIC DNA]</scope>
    <source>
        <strain evidence="8 9">ATCC BAA-909</strain>
    </source>
</reference>
<evidence type="ECO:0000259" key="6">
    <source>
        <dbReference type="PROSITE" id="PS51898"/>
    </source>
</evidence>
<dbReference type="InterPro" id="IPR050090">
    <property type="entry name" value="Tyrosine_recombinase_XerCD"/>
</dbReference>
<keyword evidence="4" id="KW-0233">DNA recombination</keyword>
<proteinExistence type="inferred from homology"/>
<evidence type="ECO:0000259" key="7">
    <source>
        <dbReference type="PROSITE" id="PS51900"/>
    </source>
</evidence>